<dbReference type="InterPro" id="IPR027417">
    <property type="entry name" value="P-loop_NTPase"/>
</dbReference>
<proteinExistence type="predicted"/>
<dbReference type="Gene3D" id="3.40.50.300">
    <property type="entry name" value="P-loop containing nucleotide triphosphate hydrolases"/>
    <property type="match status" value="1"/>
</dbReference>
<dbReference type="AlphaFoldDB" id="A0A841EIA8"/>
<accession>A0A841EIA8</accession>
<dbReference type="RefSeq" id="WP_184637308.1">
    <property type="nucleotide sequence ID" value="NZ_BAABKT010000012.1"/>
</dbReference>
<evidence type="ECO:0000313" key="2">
    <source>
        <dbReference type="Proteomes" id="UP000578077"/>
    </source>
</evidence>
<organism evidence="1 2">
    <name type="scientific">Streptomonospora salina</name>
    <dbReference type="NCBI Taxonomy" id="104205"/>
    <lineage>
        <taxon>Bacteria</taxon>
        <taxon>Bacillati</taxon>
        <taxon>Actinomycetota</taxon>
        <taxon>Actinomycetes</taxon>
        <taxon>Streptosporangiales</taxon>
        <taxon>Nocardiopsidaceae</taxon>
        <taxon>Streptomonospora</taxon>
    </lineage>
</organism>
<dbReference type="SUPFAM" id="SSF52540">
    <property type="entry name" value="P-loop containing nucleoside triphosphate hydrolases"/>
    <property type="match status" value="1"/>
</dbReference>
<name>A0A841EIA8_9ACTN</name>
<protein>
    <submittedName>
        <fullName evidence="1">Uncharacterized protein</fullName>
    </submittedName>
</protein>
<evidence type="ECO:0000313" key="1">
    <source>
        <dbReference type="EMBL" id="MBB6000100.1"/>
    </source>
</evidence>
<dbReference type="Proteomes" id="UP000578077">
    <property type="component" value="Unassembled WGS sequence"/>
</dbReference>
<sequence>MLIGVCSLGGSPGVSTLALAMAAAWPEDQDRPLLVEADASGGDVAAWRGRGSEVGLLSLAAQARNPRADGDAVVWEHTQPLQGGVPAVLAPAAPHRAEPCLWQLTQAVEVLRAPGTALLLDLGRMAPRSYGAWLAGRTDALVVLASAEVAQIRRVCDCAEVLAALPERGTRVGLALAGAGMGGAEVAEQTGLQVWGRIPRDAVAADYIAGQREARPARMGRRPLLRGAAALGERARGEHRTRQQRMRELIAAGQDRASGGDT</sequence>
<comment type="caution">
    <text evidence="1">The sequence shown here is derived from an EMBL/GenBank/DDBJ whole genome shotgun (WGS) entry which is preliminary data.</text>
</comment>
<reference evidence="1 2" key="1">
    <citation type="submission" date="2020-08" db="EMBL/GenBank/DDBJ databases">
        <title>Sequencing the genomes of 1000 actinobacteria strains.</title>
        <authorList>
            <person name="Klenk H.-P."/>
        </authorList>
    </citation>
    <scope>NUCLEOTIDE SEQUENCE [LARGE SCALE GENOMIC DNA]</scope>
    <source>
        <strain evidence="1 2">DSM 44593</strain>
    </source>
</reference>
<keyword evidence="2" id="KW-1185">Reference proteome</keyword>
<dbReference type="EMBL" id="JACHLY010000001">
    <property type="protein sequence ID" value="MBB6000100.1"/>
    <property type="molecule type" value="Genomic_DNA"/>
</dbReference>
<gene>
    <name evidence="1" type="ORF">HNR25_003851</name>
</gene>